<dbReference type="InterPro" id="IPR033731">
    <property type="entry name" value="GlyRS-like_core"/>
</dbReference>
<dbReference type="GO" id="GO:0004820">
    <property type="term" value="F:glycine-tRNA ligase activity"/>
    <property type="evidence" value="ECO:0007669"/>
    <property type="project" value="UniProtKB-EC"/>
</dbReference>
<keyword evidence="7" id="KW-0067">ATP-binding</keyword>
<evidence type="ECO:0000313" key="12">
    <source>
        <dbReference type="EMBL" id="OMJ88714.1"/>
    </source>
</evidence>
<evidence type="ECO:0000256" key="8">
    <source>
        <dbReference type="ARBA" id="ARBA00022917"/>
    </source>
</evidence>
<gene>
    <name evidence="12" type="ORF">SteCoe_9256</name>
</gene>
<dbReference type="NCBIfam" id="NF003211">
    <property type="entry name" value="PRK04173.1"/>
    <property type="match status" value="1"/>
</dbReference>
<dbReference type="CDD" id="cd00774">
    <property type="entry name" value="GlyRS-like_core"/>
    <property type="match status" value="1"/>
</dbReference>
<dbReference type="PANTHER" id="PTHR10745:SF0">
    <property type="entry name" value="GLYCINE--TRNA LIGASE"/>
    <property type="match status" value="1"/>
</dbReference>
<dbReference type="PRINTS" id="PR01043">
    <property type="entry name" value="TRNASYNTHGLY"/>
</dbReference>
<dbReference type="FunFam" id="3.30.930.10:FF:000010">
    <property type="entry name" value="Glycyl-tRNA synthetase 1"/>
    <property type="match status" value="1"/>
</dbReference>
<dbReference type="GO" id="GO:0005524">
    <property type="term" value="F:ATP binding"/>
    <property type="evidence" value="ECO:0007669"/>
    <property type="project" value="UniProtKB-KW"/>
</dbReference>
<dbReference type="SUPFAM" id="SSF52954">
    <property type="entry name" value="Class II aaRS ABD-related"/>
    <property type="match status" value="1"/>
</dbReference>
<dbReference type="InterPro" id="IPR027031">
    <property type="entry name" value="Gly-tRNA_synthase/POLG2"/>
</dbReference>
<dbReference type="InterPro" id="IPR006195">
    <property type="entry name" value="aa-tRNA-synth_II"/>
</dbReference>
<comment type="similarity">
    <text evidence="2">Belongs to the class-II aminoacyl-tRNA synthetase family.</text>
</comment>
<evidence type="ECO:0000256" key="9">
    <source>
        <dbReference type="ARBA" id="ARBA00023146"/>
    </source>
</evidence>
<keyword evidence="5" id="KW-0436">Ligase</keyword>
<dbReference type="Gene3D" id="3.40.50.800">
    <property type="entry name" value="Anticodon-binding domain"/>
    <property type="match status" value="1"/>
</dbReference>
<evidence type="ECO:0000256" key="4">
    <source>
        <dbReference type="ARBA" id="ARBA00022490"/>
    </source>
</evidence>
<evidence type="ECO:0000256" key="1">
    <source>
        <dbReference type="ARBA" id="ARBA00004496"/>
    </source>
</evidence>
<evidence type="ECO:0000259" key="11">
    <source>
        <dbReference type="PROSITE" id="PS50862"/>
    </source>
</evidence>
<keyword evidence="4" id="KW-0963">Cytoplasm</keyword>
<evidence type="ECO:0000256" key="2">
    <source>
        <dbReference type="ARBA" id="ARBA00008226"/>
    </source>
</evidence>
<dbReference type="AlphaFoldDB" id="A0A1R2CI54"/>
<dbReference type="Pfam" id="PF03129">
    <property type="entry name" value="HGTP_anticodon"/>
    <property type="match status" value="1"/>
</dbReference>
<name>A0A1R2CI54_9CILI</name>
<comment type="subcellular location">
    <subcellularLocation>
        <location evidence="1">Cytoplasm</location>
    </subcellularLocation>
</comment>
<dbReference type="SUPFAM" id="SSF55681">
    <property type="entry name" value="Class II aaRS and biotin synthetases"/>
    <property type="match status" value="1"/>
</dbReference>
<dbReference type="Pfam" id="PF00587">
    <property type="entry name" value="tRNA-synt_2b"/>
    <property type="match status" value="1"/>
</dbReference>
<evidence type="ECO:0000256" key="10">
    <source>
        <dbReference type="ARBA" id="ARBA00030057"/>
    </source>
</evidence>
<dbReference type="OrthoDB" id="57698at2759"/>
<dbReference type="EC" id="6.1.1.14" evidence="3"/>
<evidence type="ECO:0000256" key="5">
    <source>
        <dbReference type="ARBA" id="ARBA00022598"/>
    </source>
</evidence>
<dbReference type="GO" id="GO:0070150">
    <property type="term" value="P:mitochondrial glycyl-tRNA aminoacylation"/>
    <property type="evidence" value="ECO:0007669"/>
    <property type="project" value="TreeGrafter"/>
</dbReference>
<sequence>MSEGMSEADLLKWFTSKRSTVEDLLRHRFFYKPSFDIYGGVSGLYDYGPPGCALKREIEDLWRRHFILEEDMLELSGTNLTPEIVLEASGHVAKFSDFMVRDTITDRCYRADKYLIENMDKLLKKAEVTAEQHEEFERVKSKADTYTPQELHSIFQKYNILSEENNPLSYPEPFNLMFATSIGPSGKHRGFLRPETAQGIFVNFKNLYDFNRNRLPFAAAQIGLGFRNEISPRDGLLRVREFTMAEIEHFVNPNAKDHSKFANVAGLQVPLYSQEQQEILGGHLLMTIGEAVDRKIINNQTLGYYMARTYLFLVECGVRKDAIRFRQHMKDEMAHYAADCWDAEILSSYDWVECVGIADRSCYDLTRHAEKSKKNLQAAEKYETPKIVEFIDMKPNKGAIAKVYKQKTQDILTYLAELPEASKAVICKDLEENKEISITINENNYVLNQTMIAPVNSKKTINQEVFYPSVIEPSFGIGRIIYSVLEHSYREREGLQEARHFLCLSPSVAPIKCCVLPLSKNDLFDSSVAQLKENIKRKGLSCEVDSSSSTIGKRYARCDEVGIPFAITVDFQTTSDNTVTLREAKGMTQVRMPLLDVAKIIRKLVDKTVTWENIAGRYPSFSANTN</sequence>
<dbReference type="PROSITE" id="PS50862">
    <property type="entry name" value="AA_TRNA_LIGASE_II"/>
    <property type="match status" value="1"/>
</dbReference>
<evidence type="ECO:0000256" key="3">
    <source>
        <dbReference type="ARBA" id="ARBA00012829"/>
    </source>
</evidence>
<dbReference type="Proteomes" id="UP000187209">
    <property type="component" value="Unassembled WGS sequence"/>
</dbReference>
<dbReference type="InterPro" id="IPR002315">
    <property type="entry name" value="tRNA-synt_gly"/>
</dbReference>
<dbReference type="InterPro" id="IPR002314">
    <property type="entry name" value="aa-tRNA-synt_IIb"/>
</dbReference>
<evidence type="ECO:0000313" key="13">
    <source>
        <dbReference type="Proteomes" id="UP000187209"/>
    </source>
</evidence>
<dbReference type="NCBIfam" id="TIGR00389">
    <property type="entry name" value="glyS_dimeric"/>
    <property type="match status" value="1"/>
</dbReference>
<dbReference type="InterPro" id="IPR045864">
    <property type="entry name" value="aa-tRNA-synth_II/BPL/LPL"/>
</dbReference>
<comment type="caution">
    <text evidence="12">The sequence shown here is derived from an EMBL/GenBank/DDBJ whole genome shotgun (WGS) entry which is preliminary data.</text>
</comment>
<reference evidence="12 13" key="1">
    <citation type="submission" date="2016-11" db="EMBL/GenBank/DDBJ databases">
        <title>The macronuclear genome of Stentor coeruleus: a giant cell with tiny introns.</title>
        <authorList>
            <person name="Slabodnick M."/>
            <person name="Ruby J.G."/>
            <person name="Reiff S.B."/>
            <person name="Swart E.C."/>
            <person name="Gosai S."/>
            <person name="Prabakaran S."/>
            <person name="Witkowska E."/>
            <person name="Larue G.E."/>
            <person name="Fisher S."/>
            <person name="Freeman R.M."/>
            <person name="Gunawardena J."/>
            <person name="Chu W."/>
            <person name="Stover N.A."/>
            <person name="Gregory B.D."/>
            <person name="Nowacki M."/>
            <person name="Derisi J."/>
            <person name="Roy S.W."/>
            <person name="Marshall W.F."/>
            <person name="Sood P."/>
        </authorList>
    </citation>
    <scope>NUCLEOTIDE SEQUENCE [LARGE SCALE GENOMIC DNA]</scope>
    <source>
        <strain evidence="12">WM001</strain>
    </source>
</reference>
<evidence type="ECO:0000256" key="6">
    <source>
        <dbReference type="ARBA" id="ARBA00022741"/>
    </source>
</evidence>
<dbReference type="FunFam" id="3.40.50.800:FF:000004">
    <property type="entry name" value="Glycine--tRNA ligase 2"/>
    <property type="match status" value="1"/>
</dbReference>
<dbReference type="GO" id="GO:0005739">
    <property type="term" value="C:mitochondrion"/>
    <property type="evidence" value="ECO:0007669"/>
    <property type="project" value="TreeGrafter"/>
</dbReference>
<keyword evidence="9" id="KW-0030">Aminoacyl-tRNA synthetase</keyword>
<evidence type="ECO:0000256" key="7">
    <source>
        <dbReference type="ARBA" id="ARBA00022840"/>
    </source>
</evidence>
<dbReference type="InterPro" id="IPR004154">
    <property type="entry name" value="Anticodon-bd"/>
</dbReference>
<dbReference type="EMBL" id="MPUH01000143">
    <property type="protein sequence ID" value="OMJ88714.1"/>
    <property type="molecule type" value="Genomic_DNA"/>
</dbReference>
<dbReference type="PANTHER" id="PTHR10745">
    <property type="entry name" value="GLYCYL-TRNA SYNTHETASE/DNA POLYMERASE SUBUNIT GAMMA-2"/>
    <property type="match status" value="1"/>
</dbReference>
<keyword evidence="6" id="KW-0547">Nucleotide-binding</keyword>
<dbReference type="InterPro" id="IPR036621">
    <property type="entry name" value="Anticodon-bd_dom_sf"/>
</dbReference>
<dbReference type="Gene3D" id="3.30.720.200">
    <property type="match status" value="1"/>
</dbReference>
<proteinExistence type="inferred from homology"/>
<dbReference type="Gene3D" id="3.30.40.230">
    <property type="match status" value="1"/>
</dbReference>
<keyword evidence="8" id="KW-0648">Protein biosynthesis</keyword>
<dbReference type="Gene3D" id="3.30.930.10">
    <property type="entry name" value="Bira Bifunctional Protein, Domain 2"/>
    <property type="match status" value="1"/>
</dbReference>
<accession>A0A1R2CI54</accession>
<protein>
    <recommendedName>
        <fullName evidence="3">glycine--tRNA ligase</fullName>
        <ecNumber evidence="3">6.1.1.14</ecNumber>
    </recommendedName>
    <alternativeName>
        <fullName evidence="10">Diadenosine tetraphosphate synthetase</fullName>
    </alternativeName>
</protein>
<feature type="domain" description="Aminoacyl-transfer RNA synthetases class-II family profile" evidence="11">
    <location>
        <begin position="149"/>
        <end position="510"/>
    </location>
</feature>
<keyword evidence="13" id="KW-1185">Reference proteome</keyword>
<organism evidence="12 13">
    <name type="scientific">Stentor coeruleus</name>
    <dbReference type="NCBI Taxonomy" id="5963"/>
    <lineage>
        <taxon>Eukaryota</taxon>
        <taxon>Sar</taxon>
        <taxon>Alveolata</taxon>
        <taxon>Ciliophora</taxon>
        <taxon>Postciliodesmatophora</taxon>
        <taxon>Heterotrichea</taxon>
        <taxon>Heterotrichida</taxon>
        <taxon>Stentoridae</taxon>
        <taxon>Stentor</taxon>
    </lineage>
</organism>